<dbReference type="Pfam" id="PF02325">
    <property type="entry name" value="CCB3_YggT"/>
    <property type="match status" value="1"/>
</dbReference>
<evidence type="ECO:0000313" key="2">
    <source>
        <dbReference type="EMBL" id="SBV34582.1"/>
    </source>
</evidence>
<feature type="transmembrane region" description="Helical" evidence="1">
    <location>
        <begin position="12"/>
        <end position="35"/>
    </location>
</feature>
<evidence type="ECO:0008006" key="3">
    <source>
        <dbReference type="Google" id="ProtNLM"/>
    </source>
</evidence>
<sequence>MYFMLLDILSILLNILWWIIIVQAVMSWLIAFNVINTHNDFVGQLWHVLDRITEPLYRPFRRIMPDFGGIDLTPMVVLILLIILQGPVMAYLYRLGIQAGMA</sequence>
<keyword evidence="1" id="KW-1133">Transmembrane helix</keyword>
<dbReference type="InterPro" id="IPR003425">
    <property type="entry name" value="CCB3/YggT"/>
</dbReference>
<name>A0A1Y5PX51_9SPHN</name>
<dbReference type="AlphaFoldDB" id="A0A1Y5PX51"/>
<dbReference type="GO" id="GO:0016020">
    <property type="term" value="C:membrane"/>
    <property type="evidence" value="ECO:0007669"/>
    <property type="project" value="InterPro"/>
</dbReference>
<keyword evidence="1" id="KW-0812">Transmembrane</keyword>
<dbReference type="KEGG" id="sphu:SPPYR_3467"/>
<protein>
    <recommendedName>
        <fullName evidence="3">YGGT family protein</fullName>
    </recommendedName>
</protein>
<gene>
    <name evidence="2" type="ORF">SPPYR_3467</name>
</gene>
<dbReference type="EMBL" id="LT598653">
    <property type="protein sequence ID" value="SBV34582.1"/>
    <property type="molecule type" value="Genomic_DNA"/>
</dbReference>
<organism evidence="2">
    <name type="scientific">uncultured Sphingopyxis sp</name>
    <dbReference type="NCBI Taxonomy" id="310581"/>
    <lineage>
        <taxon>Bacteria</taxon>
        <taxon>Pseudomonadati</taxon>
        <taxon>Pseudomonadota</taxon>
        <taxon>Alphaproteobacteria</taxon>
        <taxon>Sphingomonadales</taxon>
        <taxon>Sphingomonadaceae</taxon>
        <taxon>Sphingopyxis</taxon>
        <taxon>environmental samples</taxon>
    </lineage>
</organism>
<keyword evidence="1" id="KW-0472">Membrane</keyword>
<feature type="transmembrane region" description="Helical" evidence="1">
    <location>
        <begin position="72"/>
        <end position="93"/>
    </location>
</feature>
<accession>A0A1Y5PX51</accession>
<reference evidence="2" key="1">
    <citation type="submission" date="2016-03" db="EMBL/GenBank/DDBJ databases">
        <authorList>
            <person name="Ploux O."/>
        </authorList>
    </citation>
    <scope>NUCLEOTIDE SEQUENCE</scope>
    <source>
        <strain evidence="2">UC10</strain>
    </source>
</reference>
<proteinExistence type="predicted"/>
<evidence type="ECO:0000256" key="1">
    <source>
        <dbReference type="SAM" id="Phobius"/>
    </source>
</evidence>